<dbReference type="PANTHER" id="PTHR34227">
    <property type="entry name" value="CHAPERONE PROTEIN YCDY"/>
    <property type="match status" value="1"/>
</dbReference>
<sequence length="218" mass="24187">MSAELIATLEERAATYGLLARLFNREIDEDLLENLGSLPLGGETPAGSPCEGARLMQAYLDASGSDAITELAVDFARLFIVRTARTKNASYPFESVYTSTDRTIMGDARDRVLAAYRSEGLDKSPSWKLAEDHVSLELEFEQLLCSRAGTALADGNEAEGRRLLVKQREFLDDHLLVWTPMFAEAMQVGAKTDFYRGLGSFLLEFLQDDRKHLAEIAD</sequence>
<evidence type="ECO:0000313" key="3">
    <source>
        <dbReference type="Proteomes" id="UP001487305"/>
    </source>
</evidence>
<proteinExistence type="predicted"/>
<dbReference type="InterPro" id="IPR020945">
    <property type="entry name" value="DMSO/NO3_reduct_chaperone"/>
</dbReference>
<dbReference type="InterPro" id="IPR050289">
    <property type="entry name" value="TorD/DmsD_chaperones"/>
</dbReference>
<accession>A0ABV1JBG8</accession>
<organism evidence="2 3">
    <name type="scientific">Raoultibacter massiliensis</name>
    <dbReference type="NCBI Taxonomy" id="1852371"/>
    <lineage>
        <taxon>Bacteria</taxon>
        <taxon>Bacillati</taxon>
        <taxon>Actinomycetota</taxon>
        <taxon>Coriobacteriia</taxon>
        <taxon>Eggerthellales</taxon>
        <taxon>Eggerthellaceae</taxon>
        <taxon>Raoultibacter</taxon>
    </lineage>
</organism>
<evidence type="ECO:0000256" key="1">
    <source>
        <dbReference type="ARBA" id="ARBA00023186"/>
    </source>
</evidence>
<keyword evidence="3" id="KW-1185">Reference proteome</keyword>
<name>A0ABV1JBG8_9ACTN</name>
<comment type="caution">
    <text evidence="2">The sequence shown here is derived from an EMBL/GenBank/DDBJ whole genome shotgun (WGS) entry which is preliminary data.</text>
</comment>
<dbReference type="PANTHER" id="PTHR34227:SF1">
    <property type="entry name" value="DIMETHYL SULFOXIDE REDUCTASE CHAPERONE-RELATED"/>
    <property type="match status" value="1"/>
</dbReference>
<dbReference type="EMBL" id="JBBNOP010000003">
    <property type="protein sequence ID" value="MEQ3362419.1"/>
    <property type="molecule type" value="Genomic_DNA"/>
</dbReference>
<keyword evidence="1" id="KW-0143">Chaperone</keyword>
<protein>
    <submittedName>
        <fullName evidence="2">Molecular chaperone TorD family protein</fullName>
    </submittedName>
</protein>
<gene>
    <name evidence="2" type="ORF">AAA083_05450</name>
</gene>
<dbReference type="Proteomes" id="UP001487305">
    <property type="component" value="Unassembled WGS sequence"/>
</dbReference>
<dbReference type="RefSeq" id="WP_180963554.1">
    <property type="nucleotide sequence ID" value="NZ_JBBNOP010000003.1"/>
</dbReference>
<dbReference type="InterPro" id="IPR036411">
    <property type="entry name" value="TorD-like_sf"/>
</dbReference>
<evidence type="ECO:0000313" key="2">
    <source>
        <dbReference type="EMBL" id="MEQ3362419.1"/>
    </source>
</evidence>
<reference evidence="2 3" key="1">
    <citation type="submission" date="2024-04" db="EMBL/GenBank/DDBJ databases">
        <title>Human intestinal bacterial collection.</title>
        <authorList>
            <person name="Pauvert C."/>
            <person name="Hitch T.C.A."/>
            <person name="Clavel T."/>
        </authorList>
    </citation>
    <scope>NUCLEOTIDE SEQUENCE [LARGE SCALE GENOMIC DNA]</scope>
    <source>
        <strain evidence="2 3">CLA-KB-H42</strain>
    </source>
</reference>
<dbReference type="SUPFAM" id="SSF89155">
    <property type="entry name" value="TorD-like"/>
    <property type="match status" value="1"/>
</dbReference>
<dbReference type="Gene3D" id="1.10.3480.10">
    <property type="entry name" value="TorD-like"/>
    <property type="match status" value="1"/>
</dbReference>
<dbReference type="Pfam" id="PF02613">
    <property type="entry name" value="Nitrate_red_del"/>
    <property type="match status" value="1"/>
</dbReference>